<dbReference type="Gene3D" id="1.10.1200.10">
    <property type="entry name" value="ACP-like"/>
    <property type="match status" value="1"/>
</dbReference>
<dbReference type="Gene3D" id="3.30.300.30">
    <property type="match status" value="1"/>
</dbReference>
<dbReference type="InterPro" id="IPR009081">
    <property type="entry name" value="PP-bd_ACP"/>
</dbReference>
<comment type="caution">
    <text evidence="4">The sequence shown here is derived from an EMBL/GenBank/DDBJ whole genome shotgun (WGS) entry which is preliminary data.</text>
</comment>
<dbReference type="Pfam" id="PF00550">
    <property type="entry name" value="PP-binding"/>
    <property type="match status" value="1"/>
</dbReference>
<dbReference type="PROSITE" id="PS00455">
    <property type="entry name" value="AMP_BINDING"/>
    <property type="match status" value="1"/>
</dbReference>
<dbReference type="SUPFAM" id="SSF56801">
    <property type="entry name" value="Acetyl-CoA synthetase-like"/>
    <property type="match status" value="1"/>
</dbReference>
<dbReference type="PANTHER" id="PTHR43767">
    <property type="entry name" value="LONG-CHAIN-FATTY-ACID--COA LIGASE"/>
    <property type="match status" value="1"/>
</dbReference>
<dbReference type="SUPFAM" id="SSF47336">
    <property type="entry name" value="ACP-like"/>
    <property type="match status" value="1"/>
</dbReference>
<keyword evidence="1" id="KW-0596">Phosphopantetheine</keyword>
<dbReference type="InterPro" id="IPR036736">
    <property type="entry name" value="ACP-like_sf"/>
</dbReference>
<feature type="domain" description="Carrier" evidence="3">
    <location>
        <begin position="489"/>
        <end position="564"/>
    </location>
</feature>
<name>A0ABS2JK46_9ACTN</name>
<keyword evidence="2" id="KW-0597">Phosphoprotein</keyword>
<gene>
    <name evidence="4" type="ORF">JQN84_30550</name>
</gene>
<dbReference type="Gene3D" id="3.40.50.12780">
    <property type="entry name" value="N-terminal domain of ligase-like"/>
    <property type="match status" value="1"/>
</dbReference>
<protein>
    <submittedName>
        <fullName evidence="4">AMP-binding protein</fullName>
    </submittedName>
</protein>
<reference evidence="4 5" key="1">
    <citation type="submission" date="2021-02" db="EMBL/GenBank/DDBJ databases">
        <authorList>
            <person name="Lee D.-H."/>
        </authorList>
    </citation>
    <scope>NUCLEOTIDE SEQUENCE [LARGE SCALE GENOMIC DNA]</scope>
    <source>
        <strain evidence="4 5">MMS20-R2-29</strain>
    </source>
</reference>
<dbReference type="InterPro" id="IPR020845">
    <property type="entry name" value="AMP-binding_CS"/>
</dbReference>
<dbReference type="PANTHER" id="PTHR43767:SF10">
    <property type="entry name" value="SURFACTIN SYNTHASE SUBUNIT 1"/>
    <property type="match status" value="1"/>
</dbReference>
<dbReference type="InterPro" id="IPR045851">
    <property type="entry name" value="AMP-bd_C_sf"/>
</dbReference>
<dbReference type="InterPro" id="IPR042099">
    <property type="entry name" value="ANL_N_sf"/>
</dbReference>
<dbReference type="CDD" id="cd04433">
    <property type="entry name" value="AFD_class_I"/>
    <property type="match status" value="1"/>
</dbReference>
<proteinExistence type="predicted"/>
<evidence type="ECO:0000256" key="1">
    <source>
        <dbReference type="ARBA" id="ARBA00022450"/>
    </source>
</evidence>
<evidence type="ECO:0000256" key="2">
    <source>
        <dbReference type="ARBA" id="ARBA00022553"/>
    </source>
</evidence>
<dbReference type="RefSeq" id="WP_204962054.1">
    <property type="nucleotide sequence ID" value="NZ_JAFEUO010000015.1"/>
</dbReference>
<dbReference type="InterPro" id="IPR000873">
    <property type="entry name" value="AMP-dep_synth/lig_dom"/>
</dbReference>
<sequence>MNGRSTVPGLLRQRAADTPDAVALCHPDGSTLTFGQWDRSTDALAAALAADGLRVGQRVALLFDEREWFGFATAFCGVLRAGGVAVPLSARLPPGQLVDRVTVAGAVGTIREGCAVPPELGGWQRRPADADANADAVPDRATPAGPAQIIFTSGTEGSARPVVATHGNLTHGHDATPGRRQLAHSRHFLHAFPLGTNAAQTMLLTGLTAEPAALVMPRFDAAEVGAAVEEFQVGTLFLVPAMARELLDSGELHSRDLSSVVLVGTTGDVLPGSVARALAEALPYATIVNTYSSTEAAPARTTMVFDSRRPDAVGRGRVRITDDAGREVPTGEVGHVWIGSAAPPRRYLDGGDTGTFRDGWTRTGDRGRLDDEGYLHLAGRDSSTIHTGGTTVSPFTVEQALREHPDVRDCAVTALADPVLGERPAAVLVTRTGAVPADLRTFLAGRLSGAEIPQRVVCVAALPRNDGGKVVVRALRDLFPPVGSTATAAPVTVVERHLADIWATVLGVAAVGRDDDFLALGGNSMSALRLARLVADQFAVPTPVSALYARPGLAEQAAWIADRIADSP</sequence>
<accession>A0ABS2JK46</accession>
<evidence type="ECO:0000313" key="5">
    <source>
        <dbReference type="Proteomes" id="UP000809587"/>
    </source>
</evidence>
<dbReference type="PROSITE" id="PS00012">
    <property type="entry name" value="PHOSPHOPANTETHEINE"/>
    <property type="match status" value="1"/>
</dbReference>
<keyword evidence="5" id="KW-1185">Reference proteome</keyword>
<evidence type="ECO:0000313" key="4">
    <source>
        <dbReference type="EMBL" id="MBM7086872.1"/>
    </source>
</evidence>
<dbReference type="Pfam" id="PF00501">
    <property type="entry name" value="AMP-binding"/>
    <property type="match status" value="1"/>
</dbReference>
<evidence type="ECO:0000259" key="3">
    <source>
        <dbReference type="PROSITE" id="PS50075"/>
    </source>
</evidence>
<dbReference type="EMBL" id="JAFEUO010000015">
    <property type="protein sequence ID" value="MBM7086872.1"/>
    <property type="molecule type" value="Genomic_DNA"/>
</dbReference>
<dbReference type="InterPro" id="IPR006162">
    <property type="entry name" value="Ppantetheine_attach_site"/>
</dbReference>
<organism evidence="4 5">
    <name type="scientific">Micromonospora humidisoli</name>
    <dbReference type="NCBI Taxonomy" id="2807622"/>
    <lineage>
        <taxon>Bacteria</taxon>
        <taxon>Bacillati</taxon>
        <taxon>Actinomycetota</taxon>
        <taxon>Actinomycetes</taxon>
        <taxon>Micromonosporales</taxon>
        <taxon>Micromonosporaceae</taxon>
        <taxon>Micromonospora</taxon>
    </lineage>
</organism>
<dbReference type="Pfam" id="PF13193">
    <property type="entry name" value="AMP-binding_C"/>
    <property type="match status" value="1"/>
</dbReference>
<dbReference type="InterPro" id="IPR050237">
    <property type="entry name" value="ATP-dep_AMP-bd_enzyme"/>
</dbReference>
<dbReference type="InterPro" id="IPR025110">
    <property type="entry name" value="AMP-bd_C"/>
</dbReference>
<dbReference type="PROSITE" id="PS50075">
    <property type="entry name" value="CARRIER"/>
    <property type="match status" value="1"/>
</dbReference>
<dbReference type="Proteomes" id="UP000809587">
    <property type="component" value="Unassembled WGS sequence"/>
</dbReference>
<dbReference type="InterPro" id="IPR020806">
    <property type="entry name" value="PKS_PP-bd"/>
</dbReference>
<dbReference type="SMART" id="SM00823">
    <property type="entry name" value="PKS_PP"/>
    <property type="match status" value="1"/>
</dbReference>